<evidence type="ECO:0000256" key="6">
    <source>
        <dbReference type="ARBA" id="ARBA00023136"/>
    </source>
</evidence>
<dbReference type="InterPro" id="IPR010920">
    <property type="entry name" value="LSM_dom_sf"/>
</dbReference>
<dbReference type="Proteomes" id="UP000622604">
    <property type="component" value="Unassembled WGS sequence"/>
</dbReference>
<keyword evidence="7" id="KW-0407">Ion channel</keyword>
<feature type="transmembrane region" description="Helical" evidence="7">
    <location>
        <begin position="131"/>
        <end position="150"/>
    </location>
</feature>
<reference evidence="11" key="1">
    <citation type="journal article" date="2014" name="Int. J. Syst. Evol. Microbiol.">
        <title>Complete genome sequence of Corynebacterium casei LMG S-19264T (=DSM 44701T), isolated from a smear-ripened cheese.</title>
        <authorList>
            <consortium name="US DOE Joint Genome Institute (JGI-PGF)"/>
            <person name="Walter F."/>
            <person name="Albersmeier A."/>
            <person name="Kalinowski J."/>
            <person name="Ruckert C."/>
        </authorList>
    </citation>
    <scope>NUCLEOTIDE SEQUENCE</scope>
    <source>
        <strain evidence="11">KCTC 32337</strain>
    </source>
</reference>
<feature type="transmembrane region" description="Helical" evidence="7">
    <location>
        <begin position="12"/>
        <end position="32"/>
    </location>
</feature>
<keyword evidence="7" id="KW-0813">Transport</keyword>
<dbReference type="AlphaFoldDB" id="A0A8H9IGZ4"/>
<dbReference type="InterPro" id="IPR023408">
    <property type="entry name" value="MscS_beta-dom_sf"/>
</dbReference>
<comment type="similarity">
    <text evidence="2 7">Belongs to the MscS (TC 1.A.23) family.</text>
</comment>
<comment type="caution">
    <text evidence="11">The sequence shown here is derived from an EMBL/GenBank/DDBJ whole genome shotgun (WGS) entry which is preliminary data.</text>
</comment>
<dbReference type="Pfam" id="PF21082">
    <property type="entry name" value="MS_channel_3rd"/>
    <property type="match status" value="1"/>
</dbReference>
<dbReference type="InterPro" id="IPR011066">
    <property type="entry name" value="MscS_channel_C_sf"/>
</dbReference>
<dbReference type="Gene3D" id="3.30.70.100">
    <property type="match status" value="1"/>
</dbReference>
<evidence type="ECO:0000313" key="11">
    <source>
        <dbReference type="EMBL" id="GGZ70299.1"/>
    </source>
</evidence>
<keyword evidence="5 7" id="KW-1133">Transmembrane helix</keyword>
<evidence type="ECO:0000256" key="5">
    <source>
        <dbReference type="ARBA" id="ARBA00022989"/>
    </source>
</evidence>
<dbReference type="Pfam" id="PF00924">
    <property type="entry name" value="MS_channel_2nd"/>
    <property type="match status" value="1"/>
</dbReference>
<keyword evidence="4 7" id="KW-0812">Transmembrane</keyword>
<sequence>MQTHTRVSQISVSLLFTAICYAIFMPIAYAQAQAPEAPARDAISTQPLDVWADVINLWQQFVLALPMLSLGLVLFVLCYLLAKPVSTLLVRPIGYLSQSQLIKLVTRRTISLLIILLGLYVFLRFAGLSEFAIAIVSGTGVMGLILGFAFRDIAENFISSLLLSVQKPFKIDDVIEVQGQLGIVKQVTARATTLVDFDGNHIQIPNATIYKNIIRNLTANPKMRGKFIIGIGYDSSILDAQQLATKVLAAQPTILQDPEPQVLVDTLGSSTVNLQVYFWIDAQQYSLLKVSSMLMRLIMREFEKNNISMPDDAREIIFPQGVPVHQLAEAEDPKAVQLENNAVNKPLSPAIEHDIQDSEHVDDLSSDTHDIRQQAKQARDPEQGQNIL</sequence>
<dbReference type="Gene3D" id="1.10.287.1260">
    <property type="match status" value="1"/>
</dbReference>
<comment type="function">
    <text evidence="7">Mechanosensitive channel that participates in the regulation of osmotic pressure changes within the cell, opening in response to stretch forces in the membrane lipid bilayer, without the need for other proteins. Contributes to normal resistance to hypoosmotic shock. Forms an ion channel of 1.0 nanosiemens conductance with a slight preference for anions.</text>
</comment>
<keyword evidence="7" id="KW-0997">Cell inner membrane</keyword>
<comment type="subunit">
    <text evidence="7">Homoheptamer.</text>
</comment>
<evidence type="ECO:0000259" key="10">
    <source>
        <dbReference type="Pfam" id="PF21082"/>
    </source>
</evidence>
<reference evidence="11" key="2">
    <citation type="submission" date="2020-09" db="EMBL/GenBank/DDBJ databases">
        <authorList>
            <person name="Sun Q."/>
            <person name="Kim S."/>
        </authorList>
    </citation>
    <scope>NUCLEOTIDE SEQUENCE</scope>
    <source>
        <strain evidence="11">KCTC 32337</strain>
    </source>
</reference>
<name>A0A8H9IGZ4_9ALTE</name>
<dbReference type="InterPro" id="IPR049278">
    <property type="entry name" value="MS_channel_C"/>
</dbReference>
<dbReference type="InterPro" id="IPR006685">
    <property type="entry name" value="MscS_channel_2nd"/>
</dbReference>
<feature type="compositionally biased region" description="Basic and acidic residues" evidence="8">
    <location>
        <begin position="358"/>
        <end position="382"/>
    </location>
</feature>
<keyword evidence="7" id="KW-0406">Ion transport</keyword>
<dbReference type="SUPFAM" id="SSF50182">
    <property type="entry name" value="Sm-like ribonucleoproteins"/>
    <property type="match status" value="1"/>
</dbReference>
<accession>A0A8H9IGZ4</accession>
<protein>
    <recommendedName>
        <fullName evidence="7">Small-conductance mechanosensitive channel</fullName>
    </recommendedName>
</protein>
<evidence type="ECO:0000256" key="4">
    <source>
        <dbReference type="ARBA" id="ARBA00022692"/>
    </source>
</evidence>
<evidence type="ECO:0000259" key="9">
    <source>
        <dbReference type="Pfam" id="PF00924"/>
    </source>
</evidence>
<dbReference type="InterPro" id="IPR045275">
    <property type="entry name" value="MscS_archaea/bacteria_type"/>
</dbReference>
<feature type="transmembrane region" description="Helical" evidence="7">
    <location>
        <begin position="109"/>
        <end position="125"/>
    </location>
</feature>
<dbReference type="Gene3D" id="2.30.30.60">
    <property type="match status" value="1"/>
</dbReference>
<dbReference type="EMBL" id="BMZC01000008">
    <property type="protein sequence ID" value="GGZ70299.1"/>
    <property type="molecule type" value="Genomic_DNA"/>
</dbReference>
<feature type="region of interest" description="Disordered" evidence="8">
    <location>
        <begin position="358"/>
        <end position="388"/>
    </location>
</feature>
<dbReference type="PANTHER" id="PTHR30221">
    <property type="entry name" value="SMALL-CONDUCTANCE MECHANOSENSITIVE CHANNEL"/>
    <property type="match status" value="1"/>
</dbReference>
<evidence type="ECO:0000256" key="3">
    <source>
        <dbReference type="ARBA" id="ARBA00022475"/>
    </source>
</evidence>
<evidence type="ECO:0000256" key="2">
    <source>
        <dbReference type="ARBA" id="ARBA00008017"/>
    </source>
</evidence>
<evidence type="ECO:0000256" key="8">
    <source>
        <dbReference type="SAM" id="MobiDB-lite"/>
    </source>
</evidence>
<proteinExistence type="inferred from homology"/>
<organism evidence="11 12">
    <name type="scientific">Paraglaciecola chathamensis</name>
    <dbReference type="NCBI Taxonomy" id="368405"/>
    <lineage>
        <taxon>Bacteria</taxon>
        <taxon>Pseudomonadati</taxon>
        <taxon>Pseudomonadota</taxon>
        <taxon>Gammaproteobacteria</taxon>
        <taxon>Alteromonadales</taxon>
        <taxon>Alteromonadaceae</taxon>
        <taxon>Paraglaciecola</taxon>
    </lineage>
</organism>
<dbReference type="GO" id="GO:0005886">
    <property type="term" value="C:plasma membrane"/>
    <property type="evidence" value="ECO:0007669"/>
    <property type="project" value="UniProtKB-SubCell"/>
</dbReference>
<dbReference type="SUPFAM" id="SSF82689">
    <property type="entry name" value="Mechanosensitive channel protein MscS (YggB), C-terminal domain"/>
    <property type="match status" value="1"/>
</dbReference>
<evidence type="ECO:0000256" key="1">
    <source>
        <dbReference type="ARBA" id="ARBA00004651"/>
    </source>
</evidence>
<dbReference type="RefSeq" id="WP_191866513.1">
    <property type="nucleotide sequence ID" value="NZ_BMZC01000008.1"/>
</dbReference>
<comment type="subcellular location">
    <subcellularLocation>
        <location evidence="7">Cell inner membrane</location>
        <topology evidence="7">Multi-pass membrane protein</topology>
    </subcellularLocation>
    <subcellularLocation>
        <location evidence="1">Cell membrane</location>
        <topology evidence="1">Multi-pass membrane protein</topology>
    </subcellularLocation>
</comment>
<feature type="domain" description="Mechanosensitive ion channel MscS" evidence="9">
    <location>
        <begin position="152"/>
        <end position="218"/>
    </location>
</feature>
<evidence type="ECO:0000256" key="7">
    <source>
        <dbReference type="RuleBase" id="RU369025"/>
    </source>
</evidence>
<keyword evidence="6 7" id="KW-0472">Membrane</keyword>
<feature type="domain" description="Mechanosensitive ion channel MscS C-terminal" evidence="10">
    <location>
        <begin position="226"/>
        <end position="309"/>
    </location>
</feature>
<feature type="transmembrane region" description="Helical" evidence="7">
    <location>
        <begin position="61"/>
        <end position="82"/>
    </location>
</feature>
<dbReference type="GO" id="GO:0008381">
    <property type="term" value="F:mechanosensitive monoatomic ion channel activity"/>
    <property type="evidence" value="ECO:0007669"/>
    <property type="project" value="InterPro"/>
</dbReference>
<evidence type="ECO:0000313" key="12">
    <source>
        <dbReference type="Proteomes" id="UP000622604"/>
    </source>
</evidence>
<dbReference type="PANTHER" id="PTHR30221:SF1">
    <property type="entry name" value="SMALL-CONDUCTANCE MECHANOSENSITIVE CHANNEL"/>
    <property type="match status" value="1"/>
</dbReference>
<gene>
    <name evidence="11" type="ORF">GCM10011274_30860</name>
</gene>
<keyword evidence="3" id="KW-1003">Cell membrane</keyword>